<dbReference type="GO" id="GO:0043565">
    <property type="term" value="F:sequence-specific DNA binding"/>
    <property type="evidence" value="ECO:0007669"/>
    <property type="project" value="InterPro"/>
</dbReference>
<dbReference type="InterPro" id="IPR025944">
    <property type="entry name" value="Sigma_54_int_dom_CS"/>
</dbReference>
<dbReference type="PROSITE" id="PS00675">
    <property type="entry name" value="SIGMA54_INTERACT_1"/>
    <property type="match status" value="1"/>
</dbReference>
<dbReference type="GO" id="GO:0005524">
    <property type="term" value="F:ATP binding"/>
    <property type="evidence" value="ECO:0007669"/>
    <property type="project" value="UniProtKB-KW"/>
</dbReference>
<dbReference type="InterPro" id="IPR002197">
    <property type="entry name" value="HTH_Fis"/>
</dbReference>
<dbReference type="PROSITE" id="PS50045">
    <property type="entry name" value="SIGMA54_INTERACT_4"/>
    <property type="match status" value="1"/>
</dbReference>
<dbReference type="InterPro" id="IPR025943">
    <property type="entry name" value="Sigma_54_int_dom_ATP-bd_2"/>
</dbReference>
<name>A0A0P1MVV8_9BACT</name>
<evidence type="ECO:0000256" key="1">
    <source>
        <dbReference type="ARBA" id="ARBA00022741"/>
    </source>
</evidence>
<dbReference type="PROSITE" id="PS00688">
    <property type="entry name" value="SIGMA54_INTERACT_3"/>
    <property type="match status" value="1"/>
</dbReference>
<sequence>MFEEKLSQKFRIFLAGTSKATLEDIRKFIPVEEGYFDITLLTSYNSMKRFLSRNPDLLICVISNRGDETLLDLGIENFSTQNIACVDYVKSYNLTVKLIKSGVSSYFSMPEDSTTFSDFIRERALDWRRKLDAEKLLSIRKEQFDFSKFIGNSPKMQEVMALVKKAIEHKDLTVLITGETGTGKNLLARIIHQNTYSEIRPYIEINCASLPATLLESELFGHEKGAFTDAKDRKAGLFEIANGGTIVLDEIGDLELNLQAKILKVIEDKTFRRVGGVETLKFEGRIIAATNQNLELLVRENRFRKDLYYRLMLLPIHLPPLRERGDDIFILAEHFIKEFNELYRKNLPKVRGLSPEAKAFFRNYTWPGNVRELRHVIERAVLLTNNEYLTPEDFQNFVEKKMTINISEEASQNIHISLPFESASLQNFEREVIKTVLARVSWNKSQAARILGISRPRLDRLIQKYYIHPMK</sequence>
<evidence type="ECO:0000313" key="7">
    <source>
        <dbReference type="EMBL" id="CUS99973.1"/>
    </source>
</evidence>
<organism evidence="7 8">
    <name type="scientific">Candidatus Chryseopegocella kryptomonas</name>
    <dbReference type="NCBI Taxonomy" id="1633643"/>
    <lineage>
        <taxon>Bacteria</taxon>
        <taxon>Pseudomonadati</taxon>
        <taxon>Candidatus Kryptoniota</taxon>
        <taxon>Candidatus Chryseopegocella</taxon>
    </lineage>
</organism>
<dbReference type="RefSeq" id="WP_092348778.1">
    <property type="nucleotide sequence ID" value="NZ_CZVW01000006.1"/>
</dbReference>
<gene>
    <name evidence="7" type="ORF">JGI23_00772</name>
</gene>
<dbReference type="InterPro" id="IPR003593">
    <property type="entry name" value="AAA+_ATPase"/>
</dbReference>
<dbReference type="Gene3D" id="1.10.10.60">
    <property type="entry name" value="Homeodomain-like"/>
    <property type="match status" value="1"/>
</dbReference>
<dbReference type="OrthoDB" id="9803970at2"/>
<evidence type="ECO:0000256" key="5">
    <source>
        <dbReference type="ARBA" id="ARBA00023163"/>
    </source>
</evidence>
<dbReference type="InterPro" id="IPR009057">
    <property type="entry name" value="Homeodomain-like_sf"/>
</dbReference>
<dbReference type="InterPro" id="IPR025662">
    <property type="entry name" value="Sigma_54_int_dom_ATP-bd_1"/>
</dbReference>
<dbReference type="Gene3D" id="1.10.8.60">
    <property type="match status" value="1"/>
</dbReference>
<evidence type="ECO:0000256" key="3">
    <source>
        <dbReference type="ARBA" id="ARBA00023015"/>
    </source>
</evidence>
<evidence type="ECO:0000313" key="8">
    <source>
        <dbReference type="Proteomes" id="UP000199197"/>
    </source>
</evidence>
<keyword evidence="4" id="KW-0238">DNA-binding</keyword>
<dbReference type="Pfam" id="PF02954">
    <property type="entry name" value="HTH_8"/>
    <property type="match status" value="1"/>
</dbReference>
<dbReference type="Proteomes" id="UP000199197">
    <property type="component" value="Unassembled WGS sequence"/>
</dbReference>
<keyword evidence="1" id="KW-0547">Nucleotide-binding</keyword>
<dbReference type="PANTHER" id="PTHR32071">
    <property type="entry name" value="TRANSCRIPTIONAL REGULATORY PROTEIN"/>
    <property type="match status" value="1"/>
</dbReference>
<evidence type="ECO:0000256" key="2">
    <source>
        <dbReference type="ARBA" id="ARBA00022840"/>
    </source>
</evidence>
<evidence type="ECO:0000256" key="4">
    <source>
        <dbReference type="ARBA" id="ARBA00023125"/>
    </source>
</evidence>
<dbReference type="PRINTS" id="PR01590">
    <property type="entry name" value="HTHFIS"/>
</dbReference>
<dbReference type="InterPro" id="IPR058031">
    <property type="entry name" value="AAA_lid_NorR"/>
</dbReference>
<dbReference type="EMBL" id="CZVW01000006">
    <property type="protein sequence ID" value="CUS99973.1"/>
    <property type="molecule type" value="Genomic_DNA"/>
</dbReference>
<keyword evidence="5" id="KW-0804">Transcription</keyword>
<dbReference type="Pfam" id="PF00158">
    <property type="entry name" value="Sigma54_activat"/>
    <property type="match status" value="1"/>
</dbReference>
<keyword evidence="2" id="KW-0067">ATP-binding</keyword>
<dbReference type="FunFam" id="3.40.50.300:FF:000006">
    <property type="entry name" value="DNA-binding transcriptional regulator NtrC"/>
    <property type="match status" value="1"/>
</dbReference>
<reference evidence="8" key="1">
    <citation type="submission" date="2015-11" db="EMBL/GenBank/DDBJ databases">
        <authorList>
            <person name="Varghese N."/>
        </authorList>
    </citation>
    <scope>NUCLEOTIDE SEQUENCE [LARGE SCALE GENOMIC DNA]</scope>
    <source>
        <strain evidence="8">JGI-23</strain>
    </source>
</reference>
<proteinExistence type="predicted"/>
<dbReference type="GO" id="GO:0006355">
    <property type="term" value="P:regulation of DNA-templated transcription"/>
    <property type="evidence" value="ECO:0007669"/>
    <property type="project" value="InterPro"/>
</dbReference>
<dbReference type="AlphaFoldDB" id="A0A0P1MVV8"/>
<dbReference type="Gene3D" id="3.40.50.300">
    <property type="entry name" value="P-loop containing nucleotide triphosphate hydrolases"/>
    <property type="match status" value="1"/>
</dbReference>
<dbReference type="SMART" id="SM00382">
    <property type="entry name" value="AAA"/>
    <property type="match status" value="1"/>
</dbReference>
<evidence type="ECO:0000259" key="6">
    <source>
        <dbReference type="PROSITE" id="PS50045"/>
    </source>
</evidence>
<dbReference type="SUPFAM" id="SSF46689">
    <property type="entry name" value="Homeodomain-like"/>
    <property type="match status" value="1"/>
</dbReference>
<keyword evidence="3" id="KW-0805">Transcription regulation</keyword>
<accession>A0A0P1MVV8</accession>
<dbReference type="CDD" id="cd00009">
    <property type="entry name" value="AAA"/>
    <property type="match status" value="1"/>
</dbReference>
<dbReference type="Pfam" id="PF25601">
    <property type="entry name" value="AAA_lid_14"/>
    <property type="match status" value="1"/>
</dbReference>
<keyword evidence="8" id="KW-1185">Reference proteome</keyword>
<dbReference type="SUPFAM" id="SSF52540">
    <property type="entry name" value="P-loop containing nucleoside triphosphate hydrolases"/>
    <property type="match status" value="1"/>
</dbReference>
<protein>
    <submittedName>
        <fullName evidence="7">Two-component system, NtrC family, response regulator AtoC</fullName>
    </submittedName>
</protein>
<dbReference type="InterPro" id="IPR027417">
    <property type="entry name" value="P-loop_NTPase"/>
</dbReference>
<feature type="domain" description="Sigma-54 factor interaction" evidence="6">
    <location>
        <begin position="149"/>
        <end position="382"/>
    </location>
</feature>
<dbReference type="PROSITE" id="PS00676">
    <property type="entry name" value="SIGMA54_INTERACT_2"/>
    <property type="match status" value="1"/>
</dbReference>
<dbReference type="InterPro" id="IPR002078">
    <property type="entry name" value="Sigma_54_int"/>
</dbReference>